<protein>
    <recommendedName>
        <fullName evidence="3">DUF4412 domain-containing protein</fullName>
    </recommendedName>
</protein>
<dbReference type="EMBL" id="VWOJ01000001">
    <property type="protein sequence ID" value="KAA5805416.1"/>
    <property type="molecule type" value="Genomic_DNA"/>
</dbReference>
<evidence type="ECO:0000313" key="1">
    <source>
        <dbReference type="EMBL" id="KAA5805416.1"/>
    </source>
</evidence>
<evidence type="ECO:0008006" key="3">
    <source>
        <dbReference type="Google" id="ProtNLM"/>
    </source>
</evidence>
<accession>A0A5M6ZKQ9</accession>
<reference evidence="1 2" key="1">
    <citation type="submission" date="2019-09" db="EMBL/GenBank/DDBJ databases">
        <authorList>
            <person name="Kevbrin V."/>
            <person name="Grouzdev D.S."/>
        </authorList>
    </citation>
    <scope>NUCLEOTIDE SEQUENCE [LARGE SCALE GENOMIC DNA]</scope>
    <source>
        <strain evidence="1 2">G-192</strain>
    </source>
</reference>
<proteinExistence type="predicted"/>
<keyword evidence="2" id="KW-1185">Reference proteome</keyword>
<organism evidence="1 2">
    <name type="scientific">Alkalicaulis satelles</name>
    <dbReference type="NCBI Taxonomy" id="2609175"/>
    <lineage>
        <taxon>Bacteria</taxon>
        <taxon>Pseudomonadati</taxon>
        <taxon>Pseudomonadota</taxon>
        <taxon>Alphaproteobacteria</taxon>
        <taxon>Maricaulales</taxon>
        <taxon>Maricaulaceae</taxon>
        <taxon>Alkalicaulis</taxon>
    </lineage>
</organism>
<gene>
    <name evidence="1" type="ORF">F1654_05405</name>
</gene>
<sequence>MIQTSLIAAIIATGANAVGWGAEPLTPQADFRMITQIQDQSSGMTMEAELRHSNGRFRMETQFQGQDAVVLIDPASTTVTILMSMSGMRLAMDVAADDSGFDIPVADDRLGEPVGTDIVAGEPCTLYRFETEDASGGEALGCLTDDYIVLRVSVPDEGAVFEAREFERAEQEDRWFVVPQGYQRMSMGAMGAFPR</sequence>
<dbReference type="RefSeq" id="WP_150022448.1">
    <property type="nucleotide sequence ID" value="NZ_VWOJ01000001.1"/>
</dbReference>
<dbReference type="AlphaFoldDB" id="A0A5M6ZKQ9"/>
<evidence type="ECO:0000313" key="2">
    <source>
        <dbReference type="Proteomes" id="UP000325122"/>
    </source>
</evidence>
<dbReference type="Proteomes" id="UP000325122">
    <property type="component" value="Unassembled WGS sequence"/>
</dbReference>
<name>A0A5M6ZKQ9_9PROT</name>
<comment type="caution">
    <text evidence="1">The sequence shown here is derived from an EMBL/GenBank/DDBJ whole genome shotgun (WGS) entry which is preliminary data.</text>
</comment>